<evidence type="ECO:0000259" key="7">
    <source>
        <dbReference type="PROSITE" id="PS51722"/>
    </source>
</evidence>
<evidence type="ECO:0000313" key="9">
    <source>
        <dbReference type="Proteomes" id="UP001177744"/>
    </source>
</evidence>
<keyword evidence="2" id="KW-0547">Nucleotide-binding</keyword>
<dbReference type="SUPFAM" id="SSF52540">
    <property type="entry name" value="P-loop containing nucleoside triphosphate hydrolases"/>
    <property type="match status" value="1"/>
</dbReference>
<dbReference type="Pfam" id="PF14492">
    <property type="entry name" value="EFG_III"/>
    <property type="match status" value="1"/>
</dbReference>
<dbReference type="GO" id="GO:0003924">
    <property type="term" value="F:GTPase activity"/>
    <property type="evidence" value="ECO:0007669"/>
    <property type="project" value="InterPro"/>
</dbReference>
<dbReference type="InterPro" id="IPR004161">
    <property type="entry name" value="EFTu-like_2"/>
</dbReference>
<keyword evidence="6" id="KW-0342">GTP-binding</keyword>
<dbReference type="PANTHER" id="PTHR43636">
    <property type="entry name" value="ELONGATION FACTOR G, MITOCHONDRIAL"/>
    <property type="match status" value="1"/>
</dbReference>
<dbReference type="InterPro" id="IPR009000">
    <property type="entry name" value="Transl_B-barrel_sf"/>
</dbReference>
<evidence type="ECO:0000256" key="6">
    <source>
        <dbReference type="ARBA" id="ARBA00023134"/>
    </source>
</evidence>
<dbReference type="CDD" id="cd04091">
    <property type="entry name" value="mtEFG1_II_like"/>
    <property type="match status" value="1"/>
</dbReference>
<dbReference type="Gene3D" id="3.30.70.870">
    <property type="entry name" value="Elongation Factor G (Translational Gtpase), domain 3"/>
    <property type="match status" value="1"/>
</dbReference>
<dbReference type="Gene3D" id="3.40.50.300">
    <property type="entry name" value="P-loop containing nucleotide triphosphate hydrolases"/>
    <property type="match status" value="1"/>
</dbReference>
<evidence type="ECO:0000256" key="5">
    <source>
        <dbReference type="ARBA" id="ARBA00023128"/>
    </source>
</evidence>
<dbReference type="FunFam" id="3.40.50.300:FF:000514">
    <property type="entry name" value="Ribosome-releasing factor 2, mitochondrial"/>
    <property type="match status" value="1"/>
</dbReference>
<dbReference type="SUPFAM" id="SSF50447">
    <property type="entry name" value="Translation proteins"/>
    <property type="match status" value="1"/>
</dbReference>
<dbReference type="GO" id="GO:0003746">
    <property type="term" value="F:translation elongation factor activity"/>
    <property type="evidence" value="ECO:0007669"/>
    <property type="project" value="UniProtKB-KW"/>
</dbReference>
<dbReference type="Pfam" id="PF03144">
    <property type="entry name" value="GTP_EFTU_D2"/>
    <property type="match status" value="1"/>
</dbReference>
<dbReference type="AlphaFoldDB" id="A0AA40I6Y4"/>
<keyword evidence="5" id="KW-0496">Mitochondrion</keyword>
<dbReference type="Gene3D" id="2.40.30.10">
    <property type="entry name" value="Translation factors"/>
    <property type="match status" value="1"/>
</dbReference>
<dbReference type="CDD" id="cd16262">
    <property type="entry name" value="EFG_III"/>
    <property type="match status" value="1"/>
</dbReference>
<dbReference type="PANTHER" id="PTHR43636:SF2">
    <property type="entry name" value="ELONGATION FACTOR G, MITOCHONDRIAL"/>
    <property type="match status" value="1"/>
</dbReference>
<dbReference type="EMBL" id="JAULJE010000004">
    <property type="protein sequence ID" value="KAK1344193.1"/>
    <property type="molecule type" value="Genomic_DNA"/>
</dbReference>
<organism evidence="8 9">
    <name type="scientific">Cnephaeus nilssonii</name>
    <name type="common">Northern bat</name>
    <name type="synonym">Eptesicus nilssonii</name>
    <dbReference type="NCBI Taxonomy" id="3371016"/>
    <lineage>
        <taxon>Eukaryota</taxon>
        <taxon>Metazoa</taxon>
        <taxon>Chordata</taxon>
        <taxon>Craniata</taxon>
        <taxon>Vertebrata</taxon>
        <taxon>Euteleostomi</taxon>
        <taxon>Mammalia</taxon>
        <taxon>Eutheria</taxon>
        <taxon>Laurasiatheria</taxon>
        <taxon>Chiroptera</taxon>
        <taxon>Yangochiroptera</taxon>
        <taxon>Vespertilionidae</taxon>
        <taxon>Cnephaeus</taxon>
    </lineage>
</organism>
<dbReference type="Proteomes" id="UP001177744">
    <property type="component" value="Unassembled WGS sequence"/>
</dbReference>
<evidence type="ECO:0000256" key="1">
    <source>
        <dbReference type="ARBA" id="ARBA00005870"/>
    </source>
</evidence>
<keyword evidence="3" id="KW-0251">Elongation factor</keyword>
<comment type="caution">
    <text evidence="8">The sequence shown here is derived from an EMBL/GenBank/DDBJ whole genome shotgun (WGS) entry which is preliminary data.</text>
</comment>
<reference evidence="8" key="1">
    <citation type="submission" date="2023-06" db="EMBL/GenBank/DDBJ databases">
        <title>Reference genome for the Northern bat (Eptesicus nilssonii), a most northern bat species.</title>
        <authorList>
            <person name="Laine V.N."/>
            <person name="Pulliainen A.T."/>
            <person name="Lilley T.M."/>
        </authorList>
    </citation>
    <scope>NUCLEOTIDE SEQUENCE</scope>
    <source>
        <strain evidence="8">BLF_Eptnil</strain>
        <tissue evidence="8">Kidney</tissue>
    </source>
</reference>
<evidence type="ECO:0000256" key="4">
    <source>
        <dbReference type="ARBA" id="ARBA00022917"/>
    </source>
</evidence>
<dbReference type="InterPro" id="IPR035647">
    <property type="entry name" value="EFG_III/V"/>
</dbReference>
<dbReference type="PROSITE" id="PS51722">
    <property type="entry name" value="G_TR_2"/>
    <property type="match status" value="1"/>
</dbReference>
<keyword evidence="4" id="KW-0648">Protein biosynthesis</keyword>
<comment type="similarity">
    <text evidence="1">Belongs to the TRAFAC class translation factor GTPase superfamily. Classic translation factor GTPase family. EF-G/EF-2 subfamily.</text>
</comment>
<dbReference type="InterPro" id="IPR027417">
    <property type="entry name" value="P-loop_NTPase"/>
</dbReference>
<dbReference type="Pfam" id="PF00009">
    <property type="entry name" value="GTP_EFTU"/>
    <property type="match status" value="1"/>
</dbReference>
<evidence type="ECO:0000256" key="2">
    <source>
        <dbReference type="ARBA" id="ARBA00022741"/>
    </source>
</evidence>
<name>A0AA40I6Y4_CNENI</name>
<feature type="domain" description="Tr-type G" evidence="7">
    <location>
        <begin position="48"/>
        <end position="376"/>
    </location>
</feature>
<dbReference type="GO" id="GO:0005759">
    <property type="term" value="C:mitochondrial matrix"/>
    <property type="evidence" value="ECO:0007669"/>
    <property type="project" value="UniProtKB-ARBA"/>
</dbReference>
<evidence type="ECO:0000313" key="8">
    <source>
        <dbReference type="EMBL" id="KAK1344193.1"/>
    </source>
</evidence>
<dbReference type="InterPro" id="IPR005225">
    <property type="entry name" value="Small_GTP-bd"/>
</dbReference>
<dbReference type="GO" id="GO:0005525">
    <property type="term" value="F:GTP binding"/>
    <property type="evidence" value="ECO:0007669"/>
    <property type="project" value="UniProtKB-KW"/>
</dbReference>
<dbReference type="FunFam" id="3.30.70.870:FF:000008">
    <property type="entry name" value="Elongation factor G, mitochondrial"/>
    <property type="match status" value="1"/>
</dbReference>
<dbReference type="PRINTS" id="PR00315">
    <property type="entry name" value="ELONGATNFCT"/>
</dbReference>
<sequence>MRLLGAAFATAVGRRGPLPRVPASLGWQGKQVNWKVCRWCSSGKIPNERIRNIGISAHIDSGKTTLTERVLYYTGRIAKMHEVKGKDGVGAVMDSMELERQRGITIQSAATYTMWKDVNINIIDTPGHVDFTIEVERALRVLDGAILVVCAVGGVQCQTMTVNRQMKRYNVPFLTFINKLDRLGSNPARALQQMRSKLNHNAAFVQIPIGLEGDFKGIIDLIEERAIYFDGDFGQIVRYGEIPAEFRAAAADHRQELIESIANSDEQLGEMFLEEKIPSISDLKASALKISHMCMRPYQGQELSLQPRYMPLTACTPTGDQTRNRNMCPNRNSNPLAIRRATLSRSFTPVFLGSALKNKGVQPLLDAVLDYLPNPSEVQNYAMLKQDDDSKEKTKILMNSNRDNSHSFVGLAFKLEAGRFGQLTYIRSYQGELKKGDTICNTRTGKKVRVQRLVRMHADMMEASAWSLRGQKFSRQDVEEVFAGDICALFGIDCASGDTFTNKDNSGLSMESIHVPDPVISIAMKPSNKNDLEKFSKGIGRFTREDPTFKVHFDTESKETIVSGMGELHLEIYAQRMEREYGCPCITGKPKVAFRETITAPVPV</sequence>
<accession>A0AA40I6Y4</accession>
<dbReference type="FunFam" id="2.40.30.10:FF:000022">
    <property type="entry name" value="Elongation factor G, mitochondrial"/>
    <property type="match status" value="1"/>
</dbReference>
<dbReference type="InterPro" id="IPR041095">
    <property type="entry name" value="EFG_II"/>
</dbReference>
<dbReference type="GO" id="GO:0070125">
    <property type="term" value="P:mitochondrial translational elongation"/>
    <property type="evidence" value="ECO:0007669"/>
    <property type="project" value="TreeGrafter"/>
</dbReference>
<proteinExistence type="inferred from homology"/>
<dbReference type="NCBIfam" id="TIGR00231">
    <property type="entry name" value="small_GTP"/>
    <property type="match status" value="1"/>
</dbReference>
<dbReference type="InterPro" id="IPR031157">
    <property type="entry name" value="G_TR_CS"/>
</dbReference>
<dbReference type="PROSITE" id="PS00301">
    <property type="entry name" value="G_TR_1"/>
    <property type="match status" value="1"/>
</dbReference>
<dbReference type="SUPFAM" id="SSF54980">
    <property type="entry name" value="EF-G C-terminal domain-like"/>
    <property type="match status" value="1"/>
</dbReference>
<gene>
    <name evidence="8" type="ORF">QTO34_014758</name>
</gene>
<dbReference type="CDD" id="cd01886">
    <property type="entry name" value="EF-G"/>
    <property type="match status" value="1"/>
</dbReference>
<protein>
    <recommendedName>
        <fullName evidence="7">Tr-type G domain-containing protein</fullName>
    </recommendedName>
</protein>
<evidence type="ECO:0000256" key="3">
    <source>
        <dbReference type="ARBA" id="ARBA00022768"/>
    </source>
</evidence>
<dbReference type="InterPro" id="IPR009022">
    <property type="entry name" value="EFG_III"/>
</dbReference>
<dbReference type="InterPro" id="IPR000795">
    <property type="entry name" value="T_Tr_GTP-bd_dom"/>
</dbReference>
<keyword evidence="9" id="KW-1185">Reference proteome</keyword>